<feature type="region of interest" description="Disordered" evidence="1">
    <location>
        <begin position="1"/>
        <end position="86"/>
    </location>
</feature>
<sequence>MDMKIASKRYPERNMTGQALSEDDVRGRRGRRGDGFQVERRTTFQQGRRRPGGKTRSRRSGRAKSIEEEAASGANRGRRGWDREGDGVRGWETVKPTVKYEDEQLQDLAWQIKLFKVEVNFMCTGALIFFLLLRFENPFLHIAYEKLLLPFAACKCAQQSQATIEYYCPGQCS</sequence>
<accession>A0ABR2LJD4</accession>
<organism evidence="2 3">
    <name type="scientific">Platanthera guangdongensis</name>
    <dbReference type="NCBI Taxonomy" id="2320717"/>
    <lineage>
        <taxon>Eukaryota</taxon>
        <taxon>Viridiplantae</taxon>
        <taxon>Streptophyta</taxon>
        <taxon>Embryophyta</taxon>
        <taxon>Tracheophyta</taxon>
        <taxon>Spermatophyta</taxon>
        <taxon>Magnoliopsida</taxon>
        <taxon>Liliopsida</taxon>
        <taxon>Asparagales</taxon>
        <taxon>Orchidaceae</taxon>
        <taxon>Orchidoideae</taxon>
        <taxon>Orchideae</taxon>
        <taxon>Orchidinae</taxon>
        <taxon>Platanthera</taxon>
    </lineage>
</organism>
<reference evidence="2 3" key="1">
    <citation type="journal article" date="2022" name="Nat. Plants">
        <title>Genomes of leafy and leafless Platanthera orchids illuminate the evolution of mycoheterotrophy.</title>
        <authorList>
            <person name="Li M.H."/>
            <person name="Liu K.W."/>
            <person name="Li Z."/>
            <person name="Lu H.C."/>
            <person name="Ye Q.L."/>
            <person name="Zhang D."/>
            <person name="Wang J.Y."/>
            <person name="Li Y.F."/>
            <person name="Zhong Z.M."/>
            <person name="Liu X."/>
            <person name="Yu X."/>
            <person name="Liu D.K."/>
            <person name="Tu X.D."/>
            <person name="Liu B."/>
            <person name="Hao Y."/>
            <person name="Liao X.Y."/>
            <person name="Jiang Y.T."/>
            <person name="Sun W.H."/>
            <person name="Chen J."/>
            <person name="Chen Y.Q."/>
            <person name="Ai Y."/>
            <person name="Zhai J.W."/>
            <person name="Wu S.S."/>
            <person name="Zhou Z."/>
            <person name="Hsiao Y.Y."/>
            <person name="Wu W.L."/>
            <person name="Chen Y.Y."/>
            <person name="Lin Y.F."/>
            <person name="Hsu J.L."/>
            <person name="Li C.Y."/>
            <person name="Wang Z.W."/>
            <person name="Zhao X."/>
            <person name="Zhong W.Y."/>
            <person name="Ma X.K."/>
            <person name="Ma L."/>
            <person name="Huang J."/>
            <person name="Chen G.Z."/>
            <person name="Huang M.Z."/>
            <person name="Huang L."/>
            <person name="Peng D.H."/>
            <person name="Luo Y.B."/>
            <person name="Zou S.Q."/>
            <person name="Chen S.P."/>
            <person name="Lan S."/>
            <person name="Tsai W.C."/>
            <person name="Van de Peer Y."/>
            <person name="Liu Z.J."/>
        </authorList>
    </citation>
    <scope>NUCLEOTIDE SEQUENCE [LARGE SCALE GENOMIC DNA]</scope>
    <source>
        <strain evidence="2">Lor288</strain>
    </source>
</reference>
<gene>
    <name evidence="2" type="ORF">KSP40_PGU017822</name>
</gene>
<name>A0ABR2LJD4_9ASPA</name>
<protein>
    <submittedName>
        <fullName evidence="2">Uncharacterized protein</fullName>
    </submittedName>
</protein>
<feature type="compositionally biased region" description="Basic residues" evidence="1">
    <location>
        <begin position="47"/>
        <end position="62"/>
    </location>
</feature>
<comment type="caution">
    <text evidence="2">The sequence shown here is derived from an EMBL/GenBank/DDBJ whole genome shotgun (WGS) entry which is preliminary data.</text>
</comment>
<evidence type="ECO:0000313" key="3">
    <source>
        <dbReference type="Proteomes" id="UP001412067"/>
    </source>
</evidence>
<feature type="compositionally biased region" description="Basic and acidic residues" evidence="1">
    <location>
        <begin position="1"/>
        <end position="12"/>
    </location>
</feature>
<keyword evidence="3" id="KW-1185">Reference proteome</keyword>
<evidence type="ECO:0000313" key="2">
    <source>
        <dbReference type="EMBL" id="KAK8942190.1"/>
    </source>
</evidence>
<dbReference type="Proteomes" id="UP001412067">
    <property type="component" value="Unassembled WGS sequence"/>
</dbReference>
<feature type="compositionally biased region" description="Basic and acidic residues" evidence="1">
    <location>
        <begin position="23"/>
        <end position="42"/>
    </location>
</feature>
<evidence type="ECO:0000256" key="1">
    <source>
        <dbReference type="SAM" id="MobiDB-lite"/>
    </source>
</evidence>
<proteinExistence type="predicted"/>
<dbReference type="EMBL" id="JBBWWR010000019">
    <property type="protein sequence ID" value="KAK8942190.1"/>
    <property type="molecule type" value="Genomic_DNA"/>
</dbReference>